<comment type="caution">
    <text evidence="1">The sequence shown here is derived from an EMBL/GenBank/DDBJ whole genome shotgun (WGS) entry which is preliminary data.</text>
</comment>
<accession>A0A8S9ZHQ6</accession>
<protein>
    <submittedName>
        <fullName evidence="1">Uncharacterized protein</fullName>
    </submittedName>
</protein>
<dbReference type="Proteomes" id="UP000605970">
    <property type="component" value="Unassembled WGS sequence"/>
</dbReference>
<dbReference type="PANTHER" id="PTHR38608">
    <property type="entry name" value="PROTEIN CBG07207"/>
    <property type="match status" value="1"/>
</dbReference>
<reference evidence="1" key="1">
    <citation type="journal article" date="2020" name="Ecol. Evol.">
        <title>Genome structure and content of the rice root-knot nematode (Meloidogyne graminicola).</title>
        <authorList>
            <person name="Phan N.T."/>
            <person name="Danchin E.G.J."/>
            <person name="Klopp C."/>
            <person name="Perfus-Barbeoch L."/>
            <person name="Kozlowski D.K."/>
            <person name="Koutsovoulos G.D."/>
            <person name="Lopez-Roques C."/>
            <person name="Bouchez O."/>
            <person name="Zahm M."/>
            <person name="Besnard G."/>
            <person name="Bellafiore S."/>
        </authorList>
    </citation>
    <scope>NUCLEOTIDE SEQUENCE</scope>
    <source>
        <strain evidence="1">VN-18</strain>
    </source>
</reference>
<organism evidence="1 2">
    <name type="scientific">Meloidogyne graminicola</name>
    <dbReference type="NCBI Taxonomy" id="189291"/>
    <lineage>
        <taxon>Eukaryota</taxon>
        <taxon>Metazoa</taxon>
        <taxon>Ecdysozoa</taxon>
        <taxon>Nematoda</taxon>
        <taxon>Chromadorea</taxon>
        <taxon>Rhabditida</taxon>
        <taxon>Tylenchina</taxon>
        <taxon>Tylenchomorpha</taxon>
        <taxon>Tylenchoidea</taxon>
        <taxon>Meloidogynidae</taxon>
        <taxon>Meloidogyninae</taxon>
        <taxon>Meloidogyne</taxon>
    </lineage>
</organism>
<dbReference type="PANTHER" id="PTHR38608:SF4">
    <property type="entry name" value="PROTEIN CBG07207"/>
    <property type="match status" value="1"/>
</dbReference>
<evidence type="ECO:0000313" key="1">
    <source>
        <dbReference type="EMBL" id="KAF7632891.1"/>
    </source>
</evidence>
<evidence type="ECO:0000313" key="2">
    <source>
        <dbReference type="Proteomes" id="UP000605970"/>
    </source>
</evidence>
<keyword evidence="2" id="KW-1185">Reference proteome</keyword>
<proteinExistence type="predicted"/>
<dbReference type="EMBL" id="JABEBT010000091">
    <property type="protein sequence ID" value="KAF7632891.1"/>
    <property type="molecule type" value="Genomic_DNA"/>
</dbReference>
<dbReference type="AlphaFoldDB" id="A0A8S9ZHQ6"/>
<dbReference type="OrthoDB" id="5805034at2759"/>
<sequence>MIGLFNIPCDSPIEFYKVMSSKNHFTFQLSPEENLMISTFEGKEKGNKDEKYLADGRKLIEGGKQFETLSSEEVWRLLIIRSQLLICFNSQLKFTKPSTKPVSILSYSRRTQIARRHAFRIPFKRVAESLKKYK</sequence>
<gene>
    <name evidence="1" type="ORF">Mgra_00007750</name>
</gene>
<name>A0A8S9ZHQ6_9BILA</name>